<dbReference type="Proteomes" id="UP000694424">
    <property type="component" value="Unplaced"/>
</dbReference>
<name>A0A8B9SAP3_APTOW</name>
<dbReference type="InterPro" id="IPR007421">
    <property type="entry name" value="Schlafen_AlbA_2_dom"/>
</dbReference>
<dbReference type="AlphaFoldDB" id="A0A8B9SAP3"/>
<sequence length="386" mass="43344">MSMSVFATVSCLSCRSFTSVLPIAPSAAVGLLRKKENHAKSCDENGPSPKKALQKLMAGEVLDFTDTTHVEFKNFSTRDVLKYIREILLNYVSAFANTQGGYLIFGVDDSSKVVGSHSEVEKEALAKTVADVIGLLPVYHFCRFQATVQFKSNILNVYDKEEHLHGYVCALRGKPFCWAVFHDIPHSWIVKAVSCLVFHHPMTRPVLQALGKSFCCFIDQGLEKEVFSLKGNYNLFAMSLVFLIFDFFFLVGSNVIKRKPKTICIELFSEYPGLEDLMRKQILPFNERVLIFSRSWAVDIGLLENQDNVCNVLLVAKRHTQYCVLETAYTSKVCVIPKIMHLNCTNNQMEVPGNGTPSKKNKKTQACIQRIASSLPRTPLPSCVHL</sequence>
<evidence type="ECO:0000259" key="2">
    <source>
        <dbReference type="Pfam" id="PF04326"/>
    </source>
</evidence>
<dbReference type="PANTHER" id="PTHR12155">
    <property type="entry name" value="SCHLAFEN"/>
    <property type="match status" value="1"/>
</dbReference>
<dbReference type="Ensembl" id="ENSAOWT00000019341.1">
    <property type="protein sequence ID" value="ENSAOWP00000017035.1"/>
    <property type="gene ID" value="ENSAOWG00000011646.1"/>
</dbReference>
<keyword evidence="5" id="KW-1185">Reference proteome</keyword>
<dbReference type="PANTHER" id="PTHR12155:SF30">
    <property type="entry name" value="PROTEIN SLFN14"/>
    <property type="match status" value="1"/>
</dbReference>
<dbReference type="Pfam" id="PF21026">
    <property type="entry name" value="SLFN_GTPase-like"/>
    <property type="match status" value="1"/>
</dbReference>
<keyword evidence="1" id="KW-0812">Transmembrane</keyword>
<organism evidence="4 5">
    <name type="scientific">Apteryx owenii</name>
    <name type="common">Little spotted kiwi</name>
    <dbReference type="NCBI Taxonomy" id="8824"/>
    <lineage>
        <taxon>Eukaryota</taxon>
        <taxon>Metazoa</taxon>
        <taxon>Chordata</taxon>
        <taxon>Craniata</taxon>
        <taxon>Vertebrata</taxon>
        <taxon>Euteleostomi</taxon>
        <taxon>Archelosauria</taxon>
        <taxon>Archosauria</taxon>
        <taxon>Dinosauria</taxon>
        <taxon>Saurischia</taxon>
        <taxon>Theropoda</taxon>
        <taxon>Coelurosauria</taxon>
        <taxon>Aves</taxon>
        <taxon>Palaeognathae</taxon>
        <taxon>Apterygiformes</taxon>
        <taxon>Apterygidae</taxon>
        <taxon>Apteryx</taxon>
    </lineage>
</organism>
<feature type="transmembrane region" description="Helical" evidence="1">
    <location>
        <begin position="233"/>
        <end position="251"/>
    </location>
</feature>
<protein>
    <recommendedName>
        <fullName evidence="6">Schlafen AlbA-2 domain-containing protein</fullName>
    </recommendedName>
</protein>
<keyword evidence="1" id="KW-0472">Membrane</keyword>
<reference evidence="4" key="2">
    <citation type="submission" date="2025-09" db="UniProtKB">
        <authorList>
            <consortium name="Ensembl"/>
        </authorList>
    </citation>
    <scope>IDENTIFICATION</scope>
</reference>
<accession>A0A8B9SAP3</accession>
<evidence type="ECO:0000259" key="3">
    <source>
        <dbReference type="Pfam" id="PF21026"/>
    </source>
</evidence>
<keyword evidence="1" id="KW-1133">Transmembrane helix</keyword>
<dbReference type="InterPro" id="IPR029684">
    <property type="entry name" value="Schlafen"/>
</dbReference>
<proteinExistence type="predicted"/>
<evidence type="ECO:0000313" key="4">
    <source>
        <dbReference type="Ensembl" id="ENSAOWP00000017035.1"/>
    </source>
</evidence>
<reference evidence="4" key="1">
    <citation type="submission" date="2025-08" db="UniProtKB">
        <authorList>
            <consortium name="Ensembl"/>
        </authorList>
    </citation>
    <scope>IDENTIFICATION</scope>
</reference>
<evidence type="ECO:0008006" key="6">
    <source>
        <dbReference type="Google" id="ProtNLM"/>
    </source>
</evidence>
<dbReference type="InterPro" id="IPR048729">
    <property type="entry name" value="SLFN_GTPase-like"/>
</dbReference>
<dbReference type="InterPro" id="IPR038461">
    <property type="entry name" value="Schlafen_AlbA_2_dom_sf"/>
</dbReference>
<evidence type="ECO:0000256" key="1">
    <source>
        <dbReference type="SAM" id="Phobius"/>
    </source>
</evidence>
<dbReference type="Gene3D" id="3.30.950.30">
    <property type="entry name" value="Schlafen, AAA domain"/>
    <property type="match status" value="1"/>
</dbReference>
<evidence type="ECO:0000313" key="5">
    <source>
        <dbReference type="Proteomes" id="UP000694424"/>
    </source>
</evidence>
<feature type="domain" description="Schlafen GTPase-like" evidence="3">
    <location>
        <begin position="256"/>
        <end position="320"/>
    </location>
</feature>
<dbReference type="Pfam" id="PF04326">
    <property type="entry name" value="SLFN_AlbA_2"/>
    <property type="match status" value="1"/>
</dbReference>
<feature type="domain" description="Schlafen AlbA-2" evidence="2">
    <location>
        <begin position="67"/>
        <end position="125"/>
    </location>
</feature>